<keyword evidence="2 6" id="KW-0812">Transmembrane</keyword>
<protein>
    <submittedName>
        <fullName evidence="10">Ion_trans domain-containing protein</fullName>
    </submittedName>
</protein>
<evidence type="ECO:0000256" key="5">
    <source>
        <dbReference type="SAM" id="MobiDB-lite"/>
    </source>
</evidence>
<accession>A0A0R3SFH5</accession>
<proteinExistence type="predicted"/>
<comment type="subcellular location">
    <subcellularLocation>
        <location evidence="1">Membrane</location>
        <topology evidence="1">Multi-pass membrane protein</topology>
    </subcellularLocation>
</comment>
<feature type="transmembrane region" description="Helical" evidence="6">
    <location>
        <begin position="133"/>
        <end position="152"/>
    </location>
</feature>
<gene>
    <name evidence="8" type="ORF">HDID_LOCUS3592</name>
</gene>
<evidence type="ECO:0000256" key="4">
    <source>
        <dbReference type="ARBA" id="ARBA00023136"/>
    </source>
</evidence>
<evidence type="ECO:0000313" key="9">
    <source>
        <dbReference type="Proteomes" id="UP000274504"/>
    </source>
</evidence>
<feature type="region of interest" description="Disordered" evidence="5">
    <location>
        <begin position="415"/>
        <end position="445"/>
    </location>
</feature>
<feature type="transmembrane region" description="Helical" evidence="6">
    <location>
        <begin position="352"/>
        <end position="373"/>
    </location>
</feature>
<dbReference type="OrthoDB" id="6238217at2759"/>
<dbReference type="InterPro" id="IPR050927">
    <property type="entry name" value="TRPM"/>
</dbReference>
<dbReference type="GO" id="GO:0099604">
    <property type="term" value="F:ligand-gated calcium channel activity"/>
    <property type="evidence" value="ECO:0007669"/>
    <property type="project" value="TreeGrafter"/>
</dbReference>
<dbReference type="GO" id="GO:0005886">
    <property type="term" value="C:plasma membrane"/>
    <property type="evidence" value="ECO:0007669"/>
    <property type="project" value="TreeGrafter"/>
</dbReference>
<keyword evidence="3 6" id="KW-1133">Transmembrane helix</keyword>
<feature type="transmembrane region" description="Helical" evidence="6">
    <location>
        <begin position="158"/>
        <end position="176"/>
    </location>
</feature>
<evidence type="ECO:0000256" key="6">
    <source>
        <dbReference type="SAM" id="Phobius"/>
    </source>
</evidence>
<feature type="transmembrane region" description="Helical" evidence="6">
    <location>
        <begin position="232"/>
        <end position="253"/>
    </location>
</feature>
<dbReference type="PANTHER" id="PTHR13800:SF12">
    <property type="entry name" value="TRANSIENT RECEPTOR POTENTIAL CATION CHANNEL SUBFAMILY M MEMBER-LIKE 2"/>
    <property type="match status" value="1"/>
</dbReference>
<dbReference type="InterPro" id="IPR005821">
    <property type="entry name" value="Ion_trans_dom"/>
</dbReference>
<reference evidence="8 9" key="2">
    <citation type="submission" date="2018-11" db="EMBL/GenBank/DDBJ databases">
        <authorList>
            <consortium name="Pathogen Informatics"/>
        </authorList>
    </citation>
    <scope>NUCLEOTIDE SEQUENCE [LARGE SCALE GENOMIC DNA]</scope>
</reference>
<reference evidence="10" key="1">
    <citation type="submission" date="2017-02" db="UniProtKB">
        <authorList>
            <consortium name="WormBaseParasite"/>
        </authorList>
    </citation>
    <scope>IDENTIFICATION</scope>
</reference>
<organism evidence="10">
    <name type="scientific">Hymenolepis diminuta</name>
    <name type="common">Rat tapeworm</name>
    <dbReference type="NCBI Taxonomy" id="6216"/>
    <lineage>
        <taxon>Eukaryota</taxon>
        <taxon>Metazoa</taxon>
        <taxon>Spiralia</taxon>
        <taxon>Lophotrochozoa</taxon>
        <taxon>Platyhelminthes</taxon>
        <taxon>Cestoda</taxon>
        <taxon>Eucestoda</taxon>
        <taxon>Cyclophyllidea</taxon>
        <taxon>Hymenolepididae</taxon>
        <taxon>Hymenolepis</taxon>
    </lineage>
</organism>
<dbReference type="AlphaFoldDB" id="A0A0R3SFH5"/>
<feature type="transmembrane region" description="Helical" evidence="6">
    <location>
        <begin position="59"/>
        <end position="77"/>
    </location>
</feature>
<evidence type="ECO:0000259" key="7">
    <source>
        <dbReference type="Pfam" id="PF00520"/>
    </source>
</evidence>
<evidence type="ECO:0000256" key="2">
    <source>
        <dbReference type="ARBA" id="ARBA00022692"/>
    </source>
</evidence>
<evidence type="ECO:0000256" key="1">
    <source>
        <dbReference type="ARBA" id="ARBA00004141"/>
    </source>
</evidence>
<sequence>MHSLVGWKSLYLLVRPFKTWGELQCIPLALNADCQEFVSSNACQHAIQLDWHAGIDANPISLIIAYLIPPLIFTNLIKFTKSRMILPDASDPEVYKRLKESIAKPGADDTLSLGEISNGRKLYDFYNAPRTKFCVNLAFYAIFLIFFSYTLLFGMESAHISILEIVLMVYLGCFTVETIRSLFNAMVGEGSLGSALIRHFRNDQWHGYDLFLILLTVTAMCLRIGLDETYLYAKSFYSIILIFYFLRVFQMYAVDKRLGPQSVMIFRMLVELGLFFLILVVFLLPYGVASEAMLYPYVTSFNATILKDTFYYPYYRLYGELNLEEAEGIKEDCKGDEGDGITCPVKNPLVPILLAVYMLLAVILLVNLLIAIFRYKEAPILPAPFSLLQVFWEAITCCHSPCPKLFIPQEPKKVEKGKDIEGGGDGGADMHMMPFSDDSDDEEGEQVDPYKEELENSVFQMETWAVRQIMKQEMQTKQNNISTVYNIARICYTSHAPAYQFWELYAYAWECYLATAVHNS</sequence>
<dbReference type="EMBL" id="UYSG01001126">
    <property type="protein sequence ID" value="VDL35563.1"/>
    <property type="molecule type" value="Genomic_DNA"/>
</dbReference>
<dbReference type="STRING" id="6216.A0A0R3SFH5"/>
<evidence type="ECO:0000313" key="10">
    <source>
        <dbReference type="WBParaSite" id="HDID_0000359401-mRNA-1"/>
    </source>
</evidence>
<evidence type="ECO:0000256" key="3">
    <source>
        <dbReference type="ARBA" id="ARBA00022989"/>
    </source>
</evidence>
<feature type="domain" description="Ion transport" evidence="7">
    <location>
        <begin position="141"/>
        <end position="372"/>
    </location>
</feature>
<dbReference type="Pfam" id="PF00520">
    <property type="entry name" value="Ion_trans"/>
    <property type="match status" value="1"/>
</dbReference>
<evidence type="ECO:0000313" key="8">
    <source>
        <dbReference type="EMBL" id="VDL35563.1"/>
    </source>
</evidence>
<name>A0A0R3SFH5_HYMDI</name>
<feature type="transmembrane region" description="Helical" evidence="6">
    <location>
        <begin position="265"/>
        <end position="288"/>
    </location>
</feature>
<keyword evidence="4 6" id="KW-0472">Membrane</keyword>
<dbReference type="Proteomes" id="UP000274504">
    <property type="component" value="Unassembled WGS sequence"/>
</dbReference>
<feature type="transmembrane region" description="Helical" evidence="6">
    <location>
        <begin position="208"/>
        <end position="226"/>
    </location>
</feature>
<dbReference type="WBParaSite" id="HDID_0000359401-mRNA-1">
    <property type="protein sequence ID" value="HDID_0000359401-mRNA-1"/>
    <property type="gene ID" value="HDID_0000359401"/>
</dbReference>
<dbReference type="PANTHER" id="PTHR13800">
    <property type="entry name" value="TRANSIENT RECEPTOR POTENTIAL CATION CHANNEL, SUBFAMILY M, MEMBER 6"/>
    <property type="match status" value="1"/>
</dbReference>